<dbReference type="Gene3D" id="1.10.260.40">
    <property type="entry name" value="lambda repressor-like DNA-binding domains"/>
    <property type="match status" value="1"/>
</dbReference>
<dbReference type="PANTHER" id="PTHR46558">
    <property type="entry name" value="TRACRIPTIONAL REGULATORY PROTEIN-RELATED-RELATED"/>
    <property type="match status" value="1"/>
</dbReference>
<evidence type="ECO:0000313" key="5">
    <source>
        <dbReference type="EMBL" id="CUH70406.1"/>
    </source>
</evidence>
<evidence type="ECO:0000256" key="2">
    <source>
        <dbReference type="SAM" id="MobiDB-lite"/>
    </source>
</evidence>
<feature type="domain" description="HTH cro/C1-type" evidence="3">
    <location>
        <begin position="44"/>
        <end position="98"/>
    </location>
</feature>
<dbReference type="PANTHER" id="PTHR46558:SF13">
    <property type="entry name" value="HTH-TYPE TRANSCRIPTIONAL REGULATOR IMMR"/>
    <property type="match status" value="1"/>
</dbReference>
<keyword evidence="6" id="KW-1185">Reference proteome</keyword>
<dbReference type="InterPro" id="IPR010982">
    <property type="entry name" value="Lambda_DNA-bd_dom_sf"/>
</dbReference>
<protein>
    <submittedName>
        <fullName evidence="5">HTH-type transcriptional regulator ImmR</fullName>
    </submittedName>
</protein>
<reference evidence="5 7" key="2">
    <citation type="submission" date="2015-09" db="EMBL/GenBank/DDBJ databases">
        <authorList>
            <consortium name="Swine Surveillance"/>
        </authorList>
    </citation>
    <scope>NUCLEOTIDE SEQUENCE [LARGE SCALE GENOMIC DNA]</scope>
    <source>
        <strain evidence="5 7">5120</strain>
    </source>
</reference>
<reference evidence="4 6" key="1">
    <citation type="submission" date="2015-09" db="EMBL/GenBank/DDBJ databases">
        <authorList>
            <person name="Rodrigo-Torres L."/>
            <person name="Arahal D.R."/>
        </authorList>
    </citation>
    <scope>NUCLEOTIDE SEQUENCE [LARGE SCALE GENOMIC DNA]</scope>
    <source>
        <strain evidence="4 6">CECT 5118</strain>
    </source>
</reference>
<evidence type="ECO:0000313" key="7">
    <source>
        <dbReference type="Proteomes" id="UP000051887"/>
    </source>
</evidence>
<dbReference type="SUPFAM" id="SSF47413">
    <property type="entry name" value="lambda repressor-like DNA-binding domains"/>
    <property type="match status" value="1"/>
</dbReference>
<evidence type="ECO:0000259" key="3">
    <source>
        <dbReference type="PROSITE" id="PS50943"/>
    </source>
</evidence>
<dbReference type="OrthoDB" id="5659783at2"/>
<dbReference type="PROSITE" id="PS50943">
    <property type="entry name" value="HTH_CROC1"/>
    <property type="match status" value="1"/>
</dbReference>
<sequence length="154" mass="17159">MQDKQDQKDTAGLDDLLPELADAPAEEQDFDWYGPDMATFGDRLAAAREQAGMEQRQLAKRLGVKLKTLQGWEYDLSEPRANKLNMIAGLLNVSIRWLLTGEGEGVTEPADPSGMDPDISDLLTELRDLKMQMTASADRLGRLEKQLRLKLKGS</sequence>
<dbReference type="EMBL" id="CYSC01000003">
    <property type="protein sequence ID" value="CUH70406.1"/>
    <property type="molecule type" value="Genomic_DNA"/>
</dbReference>
<dbReference type="CDD" id="cd00093">
    <property type="entry name" value="HTH_XRE"/>
    <property type="match status" value="1"/>
</dbReference>
<evidence type="ECO:0000313" key="6">
    <source>
        <dbReference type="Proteomes" id="UP000051086"/>
    </source>
</evidence>
<name>A0A0P1G6E2_9RHOB</name>
<dbReference type="EMBL" id="CYSB01000004">
    <property type="protein sequence ID" value="CUH62722.1"/>
    <property type="molecule type" value="Genomic_DNA"/>
</dbReference>
<dbReference type="SMART" id="SM00530">
    <property type="entry name" value="HTH_XRE"/>
    <property type="match status" value="1"/>
</dbReference>
<accession>A0A0P1G6E2</accession>
<evidence type="ECO:0000256" key="1">
    <source>
        <dbReference type="ARBA" id="ARBA00023125"/>
    </source>
</evidence>
<gene>
    <name evidence="5" type="primary">immR</name>
    <name evidence="4" type="ORF">TL5118_00150</name>
    <name evidence="5" type="ORF">TL5120_00182</name>
</gene>
<dbReference type="InterPro" id="IPR001387">
    <property type="entry name" value="Cro/C1-type_HTH"/>
</dbReference>
<feature type="region of interest" description="Disordered" evidence="2">
    <location>
        <begin position="1"/>
        <end position="21"/>
    </location>
</feature>
<proteinExistence type="predicted"/>
<dbReference type="AlphaFoldDB" id="A0A0P1G6E2"/>
<dbReference type="Pfam" id="PF01381">
    <property type="entry name" value="HTH_3"/>
    <property type="match status" value="1"/>
</dbReference>
<evidence type="ECO:0000313" key="4">
    <source>
        <dbReference type="EMBL" id="CUH62722.1"/>
    </source>
</evidence>
<dbReference type="Proteomes" id="UP000051887">
    <property type="component" value="Unassembled WGS sequence"/>
</dbReference>
<keyword evidence="1" id="KW-0238">DNA-binding</keyword>
<organism evidence="5 7">
    <name type="scientific">Thalassovita autumnalis</name>
    <dbReference type="NCBI Taxonomy" id="2072972"/>
    <lineage>
        <taxon>Bacteria</taxon>
        <taxon>Pseudomonadati</taxon>
        <taxon>Pseudomonadota</taxon>
        <taxon>Alphaproteobacteria</taxon>
        <taxon>Rhodobacterales</taxon>
        <taxon>Roseobacteraceae</taxon>
        <taxon>Thalassovita</taxon>
    </lineage>
</organism>
<dbReference type="GO" id="GO:0003677">
    <property type="term" value="F:DNA binding"/>
    <property type="evidence" value="ECO:0007669"/>
    <property type="project" value="UniProtKB-KW"/>
</dbReference>
<feature type="compositionally biased region" description="Basic and acidic residues" evidence="2">
    <location>
        <begin position="1"/>
        <end position="11"/>
    </location>
</feature>
<dbReference type="Proteomes" id="UP000051086">
    <property type="component" value="Unassembled WGS sequence"/>
</dbReference>